<accession>A0A0C9YE15</accession>
<reference evidence="2 3" key="1">
    <citation type="submission" date="2014-04" db="EMBL/GenBank/DDBJ databases">
        <authorList>
            <consortium name="DOE Joint Genome Institute"/>
            <person name="Kuo A."/>
            <person name="Kohler A."/>
            <person name="Costa M.D."/>
            <person name="Nagy L.G."/>
            <person name="Floudas D."/>
            <person name="Copeland A."/>
            <person name="Barry K.W."/>
            <person name="Cichocki N."/>
            <person name="Veneault-Fourrey C."/>
            <person name="LaButti K."/>
            <person name="Lindquist E.A."/>
            <person name="Lipzen A."/>
            <person name="Lundell T."/>
            <person name="Morin E."/>
            <person name="Murat C."/>
            <person name="Sun H."/>
            <person name="Tunlid A."/>
            <person name="Henrissat B."/>
            <person name="Grigoriev I.V."/>
            <person name="Hibbett D.S."/>
            <person name="Martin F."/>
            <person name="Nordberg H.P."/>
            <person name="Cantor M.N."/>
            <person name="Hua S.X."/>
        </authorList>
    </citation>
    <scope>NUCLEOTIDE SEQUENCE [LARGE SCALE GENOMIC DNA]</scope>
    <source>
        <strain evidence="2 3">441</strain>
    </source>
</reference>
<dbReference type="SUPFAM" id="SSF52047">
    <property type="entry name" value="RNI-like"/>
    <property type="match status" value="1"/>
</dbReference>
<dbReference type="InterPro" id="IPR032675">
    <property type="entry name" value="LRR_dom_sf"/>
</dbReference>
<dbReference type="PROSITE" id="PS50181">
    <property type="entry name" value="FBOX"/>
    <property type="match status" value="1"/>
</dbReference>
<evidence type="ECO:0000313" key="2">
    <source>
        <dbReference type="EMBL" id="KIK14891.1"/>
    </source>
</evidence>
<dbReference type="EMBL" id="KN833918">
    <property type="protein sequence ID" value="KIK14891.1"/>
    <property type="molecule type" value="Genomic_DNA"/>
</dbReference>
<keyword evidence="3" id="KW-1185">Reference proteome</keyword>
<sequence length="385" mass="42950">ECHLWRLPDELLFDIVNLLDTDSLRRLSQVSKLLQGFLGRRYLAAVGFKFPIAGWLDLNEAVCEALPVWRRISFRTVHTLWFTSSQVLTRQQLGVMCTFFDSLEDTQAVHRVHMHLYIDPTSISPIFGSLLASIQRSGCSELHASTHSVSCGSIRIPCKVHSFPSGLASLTSLNVSSPIFFFPHTIRFTLSMLQTVPLASLRLNNTGLNPVQWAALLRKVNLPRLTELEVDQSCPLRALTAFLIAHQAVCKLTISHYGIPTLPMQWTTRRPTLHSLRELVGSVASVLGFLKSVTLSGNFQSLRIKFPPYYPGENVFPSILSCAEYLPHLPSLEIAMPTITSLDELAAFVAFPINDRRIVPARHLTLRGTHPVLSTLDVLDIIVGP</sequence>
<dbReference type="AlphaFoldDB" id="A0A0C9YE15"/>
<reference evidence="3" key="2">
    <citation type="submission" date="2015-01" db="EMBL/GenBank/DDBJ databases">
        <title>Evolutionary Origins and Diversification of the Mycorrhizal Mutualists.</title>
        <authorList>
            <consortium name="DOE Joint Genome Institute"/>
            <consortium name="Mycorrhizal Genomics Consortium"/>
            <person name="Kohler A."/>
            <person name="Kuo A."/>
            <person name="Nagy L.G."/>
            <person name="Floudas D."/>
            <person name="Copeland A."/>
            <person name="Barry K.W."/>
            <person name="Cichocki N."/>
            <person name="Veneault-Fourrey C."/>
            <person name="LaButti K."/>
            <person name="Lindquist E.A."/>
            <person name="Lipzen A."/>
            <person name="Lundell T."/>
            <person name="Morin E."/>
            <person name="Murat C."/>
            <person name="Riley R."/>
            <person name="Ohm R."/>
            <person name="Sun H."/>
            <person name="Tunlid A."/>
            <person name="Henrissat B."/>
            <person name="Grigoriev I.V."/>
            <person name="Hibbett D.S."/>
            <person name="Martin F."/>
        </authorList>
    </citation>
    <scope>NUCLEOTIDE SEQUENCE [LARGE SCALE GENOMIC DNA]</scope>
    <source>
        <strain evidence="3">441</strain>
    </source>
</reference>
<protein>
    <recommendedName>
        <fullName evidence="1">F-box domain-containing protein</fullName>
    </recommendedName>
</protein>
<organism evidence="2 3">
    <name type="scientific">Pisolithus microcarpus 441</name>
    <dbReference type="NCBI Taxonomy" id="765257"/>
    <lineage>
        <taxon>Eukaryota</taxon>
        <taxon>Fungi</taxon>
        <taxon>Dikarya</taxon>
        <taxon>Basidiomycota</taxon>
        <taxon>Agaricomycotina</taxon>
        <taxon>Agaricomycetes</taxon>
        <taxon>Agaricomycetidae</taxon>
        <taxon>Boletales</taxon>
        <taxon>Sclerodermatineae</taxon>
        <taxon>Pisolithaceae</taxon>
        <taxon>Pisolithus</taxon>
    </lineage>
</organism>
<proteinExistence type="predicted"/>
<feature type="domain" description="F-box" evidence="1">
    <location>
        <begin position="1"/>
        <end position="32"/>
    </location>
</feature>
<dbReference type="Proteomes" id="UP000054018">
    <property type="component" value="Unassembled WGS sequence"/>
</dbReference>
<gene>
    <name evidence="2" type="ORF">PISMIDRAFT_116267</name>
</gene>
<feature type="non-terminal residue" evidence="2">
    <location>
        <position position="1"/>
    </location>
</feature>
<evidence type="ECO:0000313" key="3">
    <source>
        <dbReference type="Proteomes" id="UP000054018"/>
    </source>
</evidence>
<evidence type="ECO:0000259" key="1">
    <source>
        <dbReference type="PROSITE" id="PS50181"/>
    </source>
</evidence>
<dbReference type="Pfam" id="PF12937">
    <property type="entry name" value="F-box-like"/>
    <property type="match status" value="1"/>
</dbReference>
<name>A0A0C9YE15_9AGAM</name>
<dbReference type="Gene3D" id="3.80.10.10">
    <property type="entry name" value="Ribonuclease Inhibitor"/>
    <property type="match status" value="1"/>
</dbReference>
<dbReference type="InterPro" id="IPR001810">
    <property type="entry name" value="F-box_dom"/>
</dbReference>
<dbReference type="OrthoDB" id="2693377at2759"/>
<dbReference type="InterPro" id="IPR036047">
    <property type="entry name" value="F-box-like_dom_sf"/>
</dbReference>
<dbReference type="SUPFAM" id="SSF81383">
    <property type="entry name" value="F-box domain"/>
    <property type="match status" value="1"/>
</dbReference>
<dbReference type="HOGENOM" id="CLU_052211_1_0_1"/>